<sequence>MSLYGLVHKLVICRKCFMDVEAHEKCFLDEQTAFNLSLRQEKSSKIEKIQMKIVETCNDLHDFRVHAQSCQQISLNVHPCTIMGEWERQNERCAWWLQLVKAQPKGPLEMEAAEELEAREVSEEARQAVMDYRSEIAVAPPQQKTKEVVKYLNSVEKITKAVKEEMKLEAEKPSGEVLSGSKKSAEPKASSSKRTSRNYKFSKAKETPCTSYTKILSREERSGESSKNIPENRHVPKEEIKQGVRKTYAEVLAGPKKSAG</sequence>
<dbReference type="Proteomes" id="UP001152300">
    <property type="component" value="Unassembled WGS sequence"/>
</dbReference>
<organism evidence="2 3">
    <name type="scientific">Sclerotinia nivalis</name>
    <dbReference type="NCBI Taxonomy" id="352851"/>
    <lineage>
        <taxon>Eukaryota</taxon>
        <taxon>Fungi</taxon>
        <taxon>Dikarya</taxon>
        <taxon>Ascomycota</taxon>
        <taxon>Pezizomycotina</taxon>
        <taxon>Leotiomycetes</taxon>
        <taxon>Helotiales</taxon>
        <taxon>Sclerotiniaceae</taxon>
        <taxon>Sclerotinia</taxon>
    </lineage>
</organism>
<feature type="compositionally biased region" description="Basic and acidic residues" evidence="1">
    <location>
        <begin position="216"/>
        <end position="242"/>
    </location>
</feature>
<keyword evidence="3" id="KW-1185">Reference proteome</keyword>
<reference evidence="2" key="1">
    <citation type="submission" date="2022-11" db="EMBL/GenBank/DDBJ databases">
        <title>Genome Resource of Sclerotinia nivalis Strain SnTB1, a Plant Pathogen Isolated from American Ginseng.</title>
        <authorList>
            <person name="Fan S."/>
        </authorList>
    </citation>
    <scope>NUCLEOTIDE SEQUENCE</scope>
    <source>
        <strain evidence="2">SnTB1</strain>
    </source>
</reference>
<evidence type="ECO:0000313" key="2">
    <source>
        <dbReference type="EMBL" id="KAJ8069340.1"/>
    </source>
</evidence>
<comment type="caution">
    <text evidence="2">The sequence shown here is derived from an EMBL/GenBank/DDBJ whole genome shotgun (WGS) entry which is preliminary data.</text>
</comment>
<dbReference type="OrthoDB" id="3545946at2759"/>
<name>A0A9X0AV95_9HELO</name>
<feature type="compositionally biased region" description="Low complexity" evidence="1">
    <location>
        <begin position="179"/>
        <end position="193"/>
    </location>
</feature>
<evidence type="ECO:0000313" key="3">
    <source>
        <dbReference type="Proteomes" id="UP001152300"/>
    </source>
</evidence>
<proteinExistence type="predicted"/>
<accession>A0A9X0AV95</accession>
<evidence type="ECO:0000256" key="1">
    <source>
        <dbReference type="SAM" id="MobiDB-lite"/>
    </source>
</evidence>
<protein>
    <submittedName>
        <fullName evidence="2">Uncharacterized protein</fullName>
    </submittedName>
</protein>
<feature type="region of interest" description="Disordered" evidence="1">
    <location>
        <begin position="169"/>
        <end position="246"/>
    </location>
</feature>
<gene>
    <name evidence="2" type="ORF">OCU04_002995</name>
</gene>
<dbReference type="AlphaFoldDB" id="A0A9X0AV95"/>
<dbReference type="EMBL" id="JAPEIS010000002">
    <property type="protein sequence ID" value="KAJ8069340.1"/>
    <property type="molecule type" value="Genomic_DNA"/>
</dbReference>